<dbReference type="Pfam" id="PF17677">
    <property type="entry name" value="Glyco_hydro38C2"/>
    <property type="match status" value="1"/>
</dbReference>
<dbReference type="InterPro" id="IPR054723">
    <property type="entry name" value="Ams1-like_N"/>
</dbReference>
<dbReference type="EMBL" id="LYPC01000026">
    <property type="protein sequence ID" value="OCT12935.1"/>
    <property type="molecule type" value="Genomic_DNA"/>
</dbReference>
<accession>A0A1C0ZXS7</accession>
<evidence type="ECO:0000313" key="6">
    <source>
        <dbReference type="EMBL" id="OCT12935.1"/>
    </source>
</evidence>
<evidence type="ECO:0000259" key="5">
    <source>
        <dbReference type="SMART" id="SM00872"/>
    </source>
</evidence>
<dbReference type="InterPro" id="IPR041147">
    <property type="entry name" value="GH38_C"/>
</dbReference>
<dbReference type="InterPro" id="IPR011330">
    <property type="entry name" value="Glyco_hydro/deAcase_b/a-brl"/>
</dbReference>
<reference evidence="7" key="1">
    <citation type="submission" date="2016-05" db="EMBL/GenBank/DDBJ databases">
        <title>Paenibacillus oryzae. sp. nov., isolated from the rice root.</title>
        <authorList>
            <person name="Zhang J."/>
            <person name="Zhang X."/>
        </authorList>
    </citation>
    <scope>NUCLEOTIDE SEQUENCE [LARGE SCALE GENOMIC DNA]</scope>
    <source>
        <strain evidence="7">KCTC13222</strain>
    </source>
</reference>
<dbReference type="Proteomes" id="UP000093309">
    <property type="component" value="Unassembled WGS sequence"/>
</dbReference>
<dbReference type="Gene3D" id="2.70.98.30">
    <property type="entry name" value="Golgi alpha-mannosidase II, domain 4"/>
    <property type="match status" value="1"/>
</dbReference>
<dbReference type="InterPro" id="IPR011682">
    <property type="entry name" value="Glyco_hydro_38_C"/>
</dbReference>
<gene>
    <name evidence="6" type="ORF">A8709_21665</name>
</gene>
<keyword evidence="7" id="KW-1185">Reference proteome</keyword>
<dbReference type="CDD" id="cd10789">
    <property type="entry name" value="GH38N_AMII_ER_cytosolic"/>
    <property type="match status" value="1"/>
</dbReference>
<dbReference type="PANTHER" id="PTHR46017">
    <property type="entry name" value="ALPHA-MANNOSIDASE 2C1"/>
    <property type="match status" value="1"/>
</dbReference>
<dbReference type="InterPro" id="IPR037094">
    <property type="entry name" value="Glyco_hydro_38_cen_sf"/>
</dbReference>
<dbReference type="GO" id="GO:0006013">
    <property type="term" value="P:mannose metabolic process"/>
    <property type="evidence" value="ECO:0007669"/>
    <property type="project" value="InterPro"/>
</dbReference>
<dbReference type="GO" id="GO:0030246">
    <property type="term" value="F:carbohydrate binding"/>
    <property type="evidence" value="ECO:0007669"/>
    <property type="project" value="InterPro"/>
</dbReference>
<dbReference type="GO" id="GO:0004559">
    <property type="term" value="F:alpha-mannosidase activity"/>
    <property type="evidence" value="ECO:0007669"/>
    <property type="project" value="InterPro"/>
</dbReference>
<dbReference type="Pfam" id="PF07748">
    <property type="entry name" value="Glyco_hydro_38C"/>
    <property type="match status" value="1"/>
</dbReference>
<dbReference type="PANTHER" id="PTHR46017:SF1">
    <property type="entry name" value="ALPHA-MANNOSIDASE 2C1"/>
    <property type="match status" value="1"/>
</dbReference>
<keyword evidence="4" id="KW-0326">Glycosidase</keyword>
<dbReference type="GO" id="GO:0046872">
    <property type="term" value="F:metal ion binding"/>
    <property type="evidence" value="ECO:0007669"/>
    <property type="project" value="UniProtKB-KW"/>
</dbReference>
<dbReference type="SUPFAM" id="SSF88688">
    <property type="entry name" value="Families 57/38 glycoside transferase middle domain"/>
    <property type="match status" value="1"/>
</dbReference>
<evidence type="ECO:0000256" key="4">
    <source>
        <dbReference type="ARBA" id="ARBA00023295"/>
    </source>
</evidence>
<dbReference type="InterPro" id="IPR015341">
    <property type="entry name" value="Glyco_hydro_38_cen"/>
</dbReference>
<dbReference type="InterPro" id="IPR028995">
    <property type="entry name" value="Glyco_hydro_57/38_cen_sf"/>
</dbReference>
<dbReference type="Pfam" id="PF01074">
    <property type="entry name" value="Glyco_hydro_38N"/>
    <property type="match status" value="1"/>
</dbReference>
<name>A0A1C0ZXS7_9BACL</name>
<dbReference type="STRING" id="512399.A8709_21665"/>
<dbReference type="Pfam" id="PF09261">
    <property type="entry name" value="Alpha-mann_mid"/>
    <property type="match status" value="1"/>
</dbReference>
<dbReference type="InterPro" id="IPR027291">
    <property type="entry name" value="Glyco_hydro_38_N_sf"/>
</dbReference>
<dbReference type="Gene3D" id="2.60.40.2220">
    <property type="match status" value="1"/>
</dbReference>
<dbReference type="SUPFAM" id="SSF88713">
    <property type="entry name" value="Glycoside hydrolase/deacetylase"/>
    <property type="match status" value="1"/>
</dbReference>
<keyword evidence="2" id="KW-0479">Metal-binding</keyword>
<dbReference type="InterPro" id="IPR011013">
    <property type="entry name" value="Gal_mutarotase_sf_dom"/>
</dbReference>
<evidence type="ECO:0000256" key="2">
    <source>
        <dbReference type="ARBA" id="ARBA00022723"/>
    </source>
</evidence>
<evidence type="ECO:0000313" key="7">
    <source>
        <dbReference type="Proteomes" id="UP000093309"/>
    </source>
</evidence>
<dbReference type="SMART" id="SM00872">
    <property type="entry name" value="Alpha-mann_mid"/>
    <property type="match status" value="1"/>
</dbReference>
<dbReference type="RefSeq" id="WP_065854948.1">
    <property type="nucleotide sequence ID" value="NZ_LYPC01000026.1"/>
</dbReference>
<dbReference type="Pfam" id="PF22907">
    <property type="entry name" value="Ams1-like_1st"/>
    <property type="match status" value="1"/>
</dbReference>
<dbReference type="Gene3D" id="1.20.1270.50">
    <property type="entry name" value="Glycoside hydrolase family 38, central domain"/>
    <property type="match status" value="1"/>
</dbReference>
<feature type="domain" description="Glycoside hydrolase family 38 central" evidence="5">
    <location>
        <begin position="492"/>
        <end position="570"/>
    </location>
</feature>
<dbReference type="InterPro" id="IPR000602">
    <property type="entry name" value="Glyco_hydro_38_N"/>
</dbReference>
<comment type="caution">
    <text evidence="6">The sequence shown here is derived from an EMBL/GenBank/DDBJ whole genome shotgun (WGS) entry which is preliminary data.</text>
</comment>
<sequence length="1004" mass="114251">MRSQEYLFHIEKWLKEKEQRLYSPIGSVDFTYMLVNQWLPYEEAIQGSFGPVQPGTEWGKSSHYGWFKSTVILTPESAGKRVELQLNIGGESTIYVNGRLAGASDLQHSGVMLTQKAEAGDVFEILAEVYAGHDRALPIYGESKVVIVQEELYQFYIDLQTLLQLRNALEPSSLRVSEIDKGFRKLIATLDWSTNEEGLQLLAEQGRLILKPLLACVNGSTAPKLYMMGQSHLDIAWLWPIEETKRKIARTLSNQMALLEQYPEYTYVQSQPYLFQMVKDLYPELYGRLKFYVAEGRIIPEGGMWVEPDTNIPSGESLVRQFLYGKAFFREQFGVENEMLWLPDVFGYSGNLPQIMRKSGIRYFASVKMYQTYDNVADPFPYNTFTWEGIDGSEVSVHLLDYGPFPNPTDAAYVHLQWNERIQKQDISTRLVQFGYGDGGGGANRDDLESLRRMGNLEGLPQTVIASPIDYFEDLQQRGMPDSHYVGELYYPAHRGTFTTQAKMKKGNRAGEFALRDAELWSAVAAKQHGHRYAKEALAETWRKLLLLQFHDILPGTSITRVHVEAEKAFTMVLEEARSMARGALQTLVAPHREGVTLFNSLAWERSALVELPSNMASDQKLLSSQVHDNKTYVKVQLPAMGYTDLNTASVSAEFLNNELAATPTSLENQWLKLTLNTFGEITSLIDKETGEEWLGGRSNQFLMYRDQTSNYDAWEIDRRYADSAIELHEPARITVLAEGPLFASILVERTLNQSTLTQEIRLEAGSRRVDFRTKILWKEKHKLLKVGFHVNLHSQEVLSEIQFGYVKRPNHFSRIHDADRYEVNQHKWSAFVEGDRCFSLLNDSKYGMNASGKHMNLTLLRGATYPDERADEGVHEFTYAMHIWHKGFMSDPVIQEAYELNSPIIIAAGSAQQSFRLAHCDRKNIIIDTIKLAEDGSGDWILRAYESKGATTRCSLTLGVDFKRAIETNMLEEPIDHVSIDRIDASTLSLSFTPFEVKTIRMS</sequence>
<protein>
    <submittedName>
        <fullName evidence="6">Alpha-mannosidase</fullName>
    </submittedName>
</protein>
<dbReference type="SUPFAM" id="SSF74650">
    <property type="entry name" value="Galactose mutarotase-like"/>
    <property type="match status" value="1"/>
</dbReference>
<dbReference type="AlphaFoldDB" id="A0A1C0ZXS7"/>
<dbReference type="FunFam" id="1.20.1270.50:FF:000004">
    <property type="entry name" value="alpha-mannosidase 2C1 isoform X1"/>
    <property type="match status" value="1"/>
</dbReference>
<evidence type="ECO:0000256" key="1">
    <source>
        <dbReference type="ARBA" id="ARBA00009792"/>
    </source>
</evidence>
<dbReference type="Gene3D" id="3.20.110.10">
    <property type="entry name" value="Glycoside hydrolase 38, N terminal domain"/>
    <property type="match status" value="1"/>
</dbReference>
<keyword evidence="3" id="KW-0378">Hydrolase</keyword>
<organism evidence="6 7">
    <name type="scientific">Paenibacillus pectinilyticus</name>
    <dbReference type="NCBI Taxonomy" id="512399"/>
    <lineage>
        <taxon>Bacteria</taxon>
        <taxon>Bacillati</taxon>
        <taxon>Bacillota</taxon>
        <taxon>Bacilli</taxon>
        <taxon>Bacillales</taxon>
        <taxon>Paenibacillaceae</taxon>
        <taxon>Paenibacillus</taxon>
    </lineage>
</organism>
<proteinExistence type="inferred from homology"/>
<dbReference type="GO" id="GO:0009313">
    <property type="term" value="P:oligosaccharide catabolic process"/>
    <property type="evidence" value="ECO:0007669"/>
    <property type="project" value="TreeGrafter"/>
</dbReference>
<evidence type="ECO:0000256" key="3">
    <source>
        <dbReference type="ARBA" id="ARBA00022801"/>
    </source>
</evidence>
<comment type="similarity">
    <text evidence="1">Belongs to the glycosyl hydrolase 38 family.</text>
</comment>